<accession>A0ABR3TP19</accession>
<name>A0ABR3TP19_9PEZI</name>
<evidence type="ECO:0000313" key="2">
    <source>
        <dbReference type="EMBL" id="KAL1641400.1"/>
    </source>
</evidence>
<feature type="region of interest" description="Disordered" evidence="1">
    <location>
        <begin position="35"/>
        <end position="60"/>
    </location>
</feature>
<organism evidence="2 3">
    <name type="scientific">Diplodia intermedia</name>
    <dbReference type="NCBI Taxonomy" id="856260"/>
    <lineage>
        <taxon>Eukaryota</taxon>
        <taxon>Fungi</taxon>
        <taxon>Dikarya</taxon>
        <taxon>Ascomycota</taxon>
        <taxon>Pezizomycotina</taxon>
        <taxon>Dothideomycetes</taxon>
        <taxon>Dothideomycetes incertae sedis</taxon>
        <taxon>Botryosphaeriales</taxon>
        <taxon>Botryosphaeriaceae</taxon>
        <taxon>Diplodia</taxon>
    </lineage>
</organism>
<comment type="caution">
    <text evidence="2">The sequence shown here is derived from an EMBL/GenBank/DDBJ whole genome shotgun (WGS) entry which is preliminary data.</text>
</comment>
<gene>
    <name evidence="2" type="ORF">SLS58_006101</name>
</gene>
<sequence length="120" mass="13041">MVNPEARLMPGGEFREEHAQIDDMIRNLALNDEQGEGSLHDVSTPMALTPKSAKHSRRDISDRSLKSLVPTKATLELLALSITARTRTILGTLQELQTWGDSGDAAAYVIFALIAAVSLI</sequence>
<proteinExistence type="predicted"/>
<protein>
    <submittedName>
        <fullName evidence="2">Uncharacterized protein</fullName>
    </submittedName>
</protein>
<keyword evidence="3" id="KW-1185">Reference proteome</keyword>
<dbReference type="Proteomes" id="UP001521184">
    <property type="component" value="Unassembled WGS sequence"/>
</dbReference>
<evidence type="ECO:0000256" key="1">
    <source>
        <dbReference type="SAM" id="MobiDB-lite"/>
    </source>
</evidence>
<reference evidence="2 3" key="1">
    <citation type="journal article" date="2023" name="Plant Dis.">
        <title>First Report of Diplodia intermedia Causing Canker and Dieback Diseases on Apple Trees in Canada.</title>
        <authorList>
            <person name="Ellouze W."/>
            <person name="Ilyukhin E."/>
            <person name="Sulman M."/>
            <person name="Ali S."/>
        </authorList>
    </citation>
    <scope>NUCLEOTIDE SEQUENCE [LARGE SCALE GENOMIC DNA]</scope>
    <source>
        <strain evidence="2 3">M45-28</strain>
    </source>
</reference>
<evidence type="ECO:0000313" key="3">
    <source>
        <dbReference type="Proteomes" id="UP001521184"/>
    </source>
</evidence>
<dbReference type="EMBL" id="JAKEKT020000040">
    <property type="protein sequence ID" value="KAL1641400.1"/>
    <property type="molecule type" value="Genomic_DNA"/>
</dbReference>